<sequence>MEEPVTEEYTYIVVGGGIAGVTCAEHLYILHPEAQTLVLTATPLIKAVTNVLPLTKTLDTFEVEEHDPNTLQSKCPSVSVIQDCMARLDVEKQLVHTSAGRCFSYQKLCVCTGATPKVLAERGPHVVWLRDTESAQQFQTRIKDARRIMIVGNGGIATEMVYEVTGVEIIWAMKDKHMTAHFIDPGAAEFMQPELIREKDEGPTISKRRKYTVEHSSQISRTSLIGGSLGPDWHSGLKLKGKTERKIIMEKEVEVKRIFEPMEVMQLEEAITRLNSEEGEWPVYVELTNGKIYGCDFIVSAIGVTPNVSAVTTGNNFALGEDGGLLIDEKMRTTEKNIFAAGDVCSPGWQVAPHWFQMRLWTQARQMGSYASKCMWSSLAGEEIYMDFCFELFSHATKFFGHKVILLGLFNGQGLDGKYEILLRYTRGMEYIKCVMVEGRMQGAVLIGETDMEETFENLILNQMDLSEYGEDLLNPDIDIEDYFD</sequence>
<protein>
    <recommendedName>
        <fullName evidence="3">Pyridine nucleotide-disulfide oxidoreductase domain-containing protein 1</fullName>
    </recommendedName>
</protein>
<dbReference type="PANTHER" id="PTHR43429">
    <property type="entry name" value="PYRIDINE NUCLEOTIDE-DISULFIDE OXIDOREDUCTASE DOMAIN-CONTAINING"/>
    <property type="match status" value="1"/>
</dbReference>
<evidence type="ECO:0000256" key="1">
    <source>
        <dbReference type="ARBA" id="ARBA00001974"/>
    </source>
</evidence>
<dbReference type="Proteomes" id="UP001487740">
    <property type="component" value="Unassembled WGS sequence"/>
</dbReference>
<feature type="domain" description="FAD/NAD(P)-binding" evidence="6">
    <location>
        <begin position="10"/>
        <end position="163"/>
    </location>
</feature>
<dbReference type="GO" id="GO:0016491">
    <property type="term" value="F:oxidoreductase activity"/>
    <property type="evidence" value="ECO:0007669"/>
    <property type="project" value="InterPro"/>
</dbReference>
<proteinExistence type="inferred from homology"/>
<dbReference type="InterPro" id="IPR050260">
    <property type="entry name" value="FAD-bd_OxRdtase"/>
</dbReference>
<dbReference type="Pfam" id="PF07992">
    <property type="entry name" value="Pyr_redox_2"/>
    <property type="match status" value="2"/>
</dbReference>
<dbReference type="SUPFAM" id="SSF51735">
    <property type="entry name" value="NAD(P)-binding Rossmann-fold domains"/>
    <property type="match status" value="1"/>
</dbReference>
<dbReference type="PANTHER" id="PTHR43429:SF2">
    <property type="entry name" value="PYRIDINE NUCLEOTIDE-DISULFIDE OXIDOREDUCTASE DOMAIN-CONTAINING PROTEIN 1"/>
    <property type="match status" value="1"/>
</dbReference>
<comment type="similarity">
    <text evidence="2">Belongs to the class-I pyridine nucleotide-disulfide oxidoreductase family. PYROXD1 subfamily.</text>
</comment>
<evidence type="ECO:0000313" key="7">
    <source>
        <dbReference type="EMBL" id="KAK8405805.1"/>
    </source>
</evidence>
<organism evidence="7 8">
    <name type="scientific">Scylla paramamosain</name>
    <name type="common">Mud crab</name>
    <dbReference type="NCBI Taxonomy" id="85552"/>
    <lineage>
        <taxon>Eukaryota</taxon>
        <taxon>Metazoa</taxon>
        <taxon>Ecdysozoa</taxon>
        <taxon>Arthropoda</taxon>
        <taxon>Crustacea</taxon>
        <taxon>Multicrustacea</taxon>
        <taxon>Malacostraca</taxon>
        <taxon>Eumalacostraca</taxon>
        <taxon>Eucarida</taxon>
        <taxon>Decapoda</taxon>
        <taxon>Pleocyemata</taxon>
        <taxon>Brachyura</taxon>
        <taxon>Eubrachyura</taxon>
        <taxon>Portunoidea</taxon>
        <taxon>Portunidae</taxon>
        <taxon>Portuninae</taxon>
        <taxon>Scylla</taxon>
    </lineage>
</organism>
<accession>A0AAW0V0N6</accession>
<feature type="domain" description="FAD/NAD(P)-binding" evidence="6">
    <location>
        <begin position="266"/>
        <end position="368"/>
    </location>
</feature>
<evidence type="ECO:0000259" key="6">
    <source>
        <dbReference type="Pfam" id="PF07992"/>
    </source>
</evidence>
<dbReference type="Gene3D" id="3.50.50.60">
    <property type="entry name" value="FAD/NAD(P)-binding domain"/>
    <property type="match status" value="3"/>
</dbReference>
<reference evidence="7 8" key="1">
    <citation type="submission" date="2023-03" db="EMBL/GenBank/DDBJ databases">
        <title>High-quality genome of Scylla paramamosain provides insights in environmental adaptation.</title>
        <authorList>
            <person name="Zhang L."/>
        </authorList>
    </citation>
    <scope>NUCLEOTIDE SEQUENCE [LARGE SCALE GENOMIC DNA]</scope>
    <source>
        <strain evidence="7">LZ_2023a</strain>
        <tissue evidence="7">Muscle</tissue>
    </source>
</reference>
<dbReference type="PRINTS" id="PR00368">
    <property type="entry name" value="FADPNR"/>
</dbReference>
<dbReference type="InterPro" id="IPR036188">
    <property type="entry name" value="FAD/NAD-bd_sf"/>
</dbReference>
<dbReference type="InterPro" id="IPR036291">
    <property type="entry name" value="NAD(P)-bd_dom_sf"/>
</dbReference>
<evidence type="ECO:0000256" key="4">
    <source>
        <dbReference type="ARBA" id="ARBA00022630"/>
    </source>
</evidence>
<name>A0AAW0V0N6_SCYPA</name>
<comment type="cofactor">
    <cofactor evidence="1">
        <name>FAD</name>
        <dbReference type="ChEBI" id="CHEBI:57692"/>
    </cofactor>
</comment>
<dbReference type="AlphaFoldDB" id="A0AAW0V0N6"/>
<evidence type="ECO:0000313" key="8">
    <source>
        <dbReference type="Proteomes" id="UP001487740"/>
    </source>
</evidence>
<keyword evidence="8" id="KW-1185">Reference proteome</keyword>
<keyword evidence="5" id="KW-0274">FAD</keyword>
<evidence type="ECO:0000256" key="3">
    <source>
        <dbReference type="ARBA" id="ARBA00018240"/>
    </source>
</evidence>
<gene>
    <name evidence="7" type="ORF">O3P69_001944</name>
</gene>
<dbReference type="InterPro" id="IPR016156">
    <property type="entry name" value="FAD/NAD-linked_Rdtase_dimer_sf"/>
</dbReference>
<dbReference type="Gene3D" id="3.30.390.30">
    <property type="match status" value="1"/>
</dbReference>
<keyword evidence="4" id="KW-0285">Flavoprotein</keyword>
<dbReference type="SUPFAM" id="SSF51905">
    <property type="entry name" value="FAD/NAD(P)-binding domain"/>
    <property type="match status" value="1"/>
</dbReference>
<evidence type="ECO:0000256" key="5">
    <source>
        <dbReference type="ARBA" id="ARBA00022827"/>
    </source>
</evidence>
<comment type="caution">
    <text evidence="7">The sequence shown here is derived from an EMBL/GenBank/DDBJ whole genome shotgun (WGS) entry which is preliminary data.</text>
</comment>
<evidence type="ECO:0000256" key="2">
    <source>
        <dbReference type="ARBA" id="ARBA00008147"/>
    </source>
</evidence>
<dbReference type="InterPro" id="IPR023753">
    <property type="entry name" value="FAD/NAD-binding_dom"/>
</dbReference>
<dbReference type="EMBL" id="JARAKH010000003">
    <property type="protein sequence ID" value="KAK8405805.1"/>
    <property type="molecule type" value="Genomic_DNA"/>
</dbReference>